<proteinExistence type="inferred from homology"/>
<dbReference type="SUPFAM" id="SSF56399">
    <property type="entry name" value="ADP-ribosylation"/>
    <property type="match status" value="1"/>
</dbReference>
<protein>
    <recommendedName>
        <fullName evidence="6">NAD(P)(+)--arginine ADP-ribosyltransferase</fullName>
        <ecNumber evidence="6">2.4.2.31</ecNumber>
    </recommendedName>
    <alternativeName>
        <fullName evidence="6">Mono(ADP-ribosyl)transferase</fullName>
    </alternativeName>
</protein>
<evidence type="ECO:0000256" key="5">
    <source>
        <dbReference type="ARBA" id="ARBA00047597"/>
    </source>
</evidence>
<dbReference type="Gene3D" id="3.90.176.10">
    <property type="entry name" value="Toxin ADP-ribosyltransferase, Chain A, domain 1"/>
    <property type="match status" value="1"/>
</dbReference>
<dbReference type="InterPro" id="IPR000768">
    <property type="entry name" value="ART"/>
</dbReference>
<dbReference type="GO" id="GO:0016779">
    <property type="term" value="F:nucleotidyltransferase activity"/>
    <property type="evidence" value="ECO:0007669"/>
    <property type="project" value="UniProtKB-KW"/>
</dbReference>
<dbReference type="Pfam" id="PF01129">
    <property type="entry name" value="ART"/>
    <property type="match status" value="1"/>
</dbReference>
<evidence type="ECO:0000313" key="8">
    <source>
        <dbReference type="EMBL" id="KAK2865914.1"/>
    </source>
</evidence>
<evidence type="ECO:0000313" key="9">
    <source>
        <dbReference type="Proteomes" id="UP001187315"/>
    </source>
</evidence>
<feature type="region of interest" description="Disordered" evidence="7">
    <location>
        <begin position="170"/>
        <end position="191"/>
    </location>
</feature>
<dbReference type="EMBL" id="JAVHJS010000002">
    <property type="protein sequence ID" value="KAK2865914.1"/>
    <property type="molecule type" value="Genomic_DNA"/>
</dbReference>
<feature type="compositionally biased region" description="Polar residues" evidence="7">
    <location>
        <begin position="170"/>
        <end position="179"/>
    </location>
</feature>
<dbReference type="EC" id="2.4.2.31" evidence="6"/>
<comment type="caution">
    <text evidence="8">The sequence shown here is derived from an EMBL/GenBank/DDBJ whole genome shotgun (WGS) entry which is preliminary data.</text>
</comment>
<gene>
    <name evidence="8" type="ORF">Q7C36_001970</name>
</gene>
<evidence type="ECO:0000256" key="4">
    <source>
        <dbReference type="ARBA" id="ARBA00022695"/>
    </source>
</evidence>
<evidence type="ECO:0000256" key="1">
    <source>
        <dbReference type="ARBA" id="ARBA00009558"/>
    </source>
</evidence>
<keyword evidence="6" id="KW-0520">NAD</keyword>
<accession>A0AA88P615</accession>
<keyword evidence="6" id="KW-0521">NADP</keyword>
<dbReference type="GO" id="GO:0106274">
    <property type="term" value="F:NAD+-protein-arginine ADP-ribosyltransferase activity"/>
    <property type="evidence" value="ECO:0007669"/>
    <property type="project" value="UniProtKB-EC"/>
</dbReference>
<keyword evidence="4" id="KW-0548">Nucleotidyltransferase</keyword>
<sequence length="191" mass="21487">MFSLAGIAKLASEQQHAADDLHKQVKEMVEVLHPDVFFIYNTSMGEAELSHTQVRWKISAYVDSDEGSLFIINSFSVVDVEQKLCNCEELQYLLPPAEVFTVQKVENGSEYKEITLNHSGFLSNHHCSFFQRLGLPHDSSFALPLSCCILVAVVSYILSQKTTDETNTNTALRDTNITPNPAKDKDQQKYI</sequence>
<keyword evidence="2 6" id="KW-0328">Glycosyltransferase</keyword>
<comment type="similarity">
    <text evidence="1 6">Belongs to the Arg-specific ADP-ribosyltransferase family.</text>
</comment>
<keyword evidence="9" id="KW-1185">Reference proteome</keyword>
<evidence type="ECO:0000256" key="2">
    <source>
        <dbReference type="ARBA" id="ARBA00022676"/>
    </source>
</evidence>
<organism evidence="8 9">
    <name type="scientific">Tachysurus vachellii</name>
    <name type="common">Darkbarbel catfish</name>
    <name type="synonym">Pelteobagrus vachellii</name>
    <dbReference type="NCBI Taxonomy" id="175792"/>
    <lineage>
        <taxon>Eukaryota</taxon>
        <taxon>Metazoa</taxon>
        <taxon>Chordata</taxon>
        <taxon>Craniata</taxon>
        <taxon>Vertebrata</taxon>
        <taxon>Euteleostomi</taxon>
        <taxon>Actinopterygii</taxon>
        <taxon>Neopterygii</taxon>
        <taxon>Teleostei</taxon>
        <taxon>Ostariophysi</taxon>
        <taxon>Siluriformes</taxon>
        <taxon>Bagridae</taxon>
        <taxon>Tachysurus</taxon>
    </lineage>
</organism>
<evidence type="ECO:0000256" key="7">
    <source>
        <dbReference type="SAM" id="MobiDB-lite"/>
    </source>
</evidence>
<name>A0AA88P615_TACVA</name>
<keyword evidence="3 6" id="KW-0808">Transferase</keyword>
<comment type="catalytic activity">
    <reaction evidence="5 6">
        <text>L-arginyl-[protein] + NAD(+) = N(omega)-(ADP-D-ribosyl)-L-arginyl-[protein] + nicotinamide + H(+)</text>
        <dbReference type="Rhea" id="RHEA:19149"/>
        <dbReference type="Rhea" id="RHEA-COMP:10532"/>
        <dbReference type="Rhea" id="RHEA-COMP:15087"/>
        <dbReference type="ChEBI" id="CHEBI:15378"/>
        <dbReference type="ChEBI" id="CHEBI:17154"/>
        <dbReference type="ChEBI" id="CHEBI:29965"/>
        <dbReference type="ChEBI" id="CHEBI:57540"/>
        <dbReference type="ChEBI" id="CHEBI:142554"/>
        <dbReference type="EC" id="2.4.2.31"/>
    </reaction>
</comment>
<dbReference type="AlphaFoldDB" id="A0AA88P615"/>
<reference evidence="8" key="1">
    <citation type="submission" date="2023-08" db="EMBL/GenBank/DDBJ databases">
        <title>Pelteobagrus vachellii genome.</title>
        <authorList>
            <person name="Liu H."/>
        </authorList>
    </citation>
    <scope>NUCLEOTIDE SEQUENCE</scope>
    <source>
        <strain evidence="8">PRFRI_2022a</strain>
        <tissue evidence="8">Muscle</tissue>
    </source>
</reference>
<feature type="compositionally biased region" description="Basic and acidic residues" evidence="7">
    <location>
        <begin position="182"/>
        <end position="191"/>
    </location>
</feature>
<evidence type="ECO:0000256" key="6">
    <source>
        <dbReference type="RuleBase" id="RU361228"/>
    </source>
</evidence>
<evidence type="ECO:0000256" key="3">
    <source>
        <dbReference type="ARBA" id="ARBA00022679"/>
    </source>
</evidence>
<dbReference type="Proteomes" id="UP001187315">
    <property type="component" value="Unassembled WGS sequence"/>
</dbReference>